<dbReference type="EMBL" id="JBBPBM010000071">
    <property type="protein sequence ID" value="KAK8512823.1"/>
    <property type="molecule type" value="Genomic_DNA"/>
</dbReference>
<name>A0ABR2C0D9_9ROSI</name>
<keyword evidence="4" id="KW-0539">Nucleus</keyword>
<dbReference type="PANTHER" id="PTHR33124:SF39">
    <property type="entry name" value="TRANSCRIPTION FACTOR UPBEAT1"/>
    <property type="match status" value="1"/>
</dbReference>
<organism evidence="6 7">
    <name type="scientific">Hibiscus sabdariffa</name>
    <name type="common">roselle</name>
    <dbReference type="NCBI Taxonomy" id="183260"/>
    <lineage>
        <taxon>Eukaryota</taxon>
        <taxon>Viridiplantae</taxon>
        <taxon>Streptophyta</taxon>
        <taxon>Embryophyta</taxon>
        <taxon>Tracheophyta</taxon>
        <taxon>Spermatophyta</taxon>
        <taxon>Magnoliopsida</taxon>
        <taxon>eudicotyledons</taxon>
        <taxon>Gunneridae</taxon>
        <taxon>Pentapetalae</taxon>
        <taxon>rosids</taxon>
        <taxon>malvids</taxon>
        <taxon>Malvales</taxon>
        <taxon>Malvaceae</taxon>
        <taxon>Malvoideae</taxon>
        <taxon>Hibiscus</taxon>
    </lineage>
</organism>
<evidence type="ECO:0000313" key="6">
    <source>
        <dbReference type="EMBL" id="KAK8512823.1"/>
    </source>
</evidence>
<evidence type="ECO:0008006" key="8">
    <source>
        <dbReference type="Google" id="ProtNLM"/>
    </source>
</evidence>
<evidence type="ECO:0000256" key="3">
    <source>
        <dbReference type="ARBA" id="ARBA00023163"/>
    </source>
</evidence>
<evidence type="ECO:0000313" key="7">
    <source>
        <dbReference type="Proteomes" id="UP001472677"/>
    </source>
</evidence>
<dbReference type="InterPro" id="IPR036638">
    <property type="entry name" value="HLH_DNA-bd_sf"/>
</dbReference>
<protein>
    <recommendedName>
        <fullName evidence="8">Transcription factor UPBEAT1</fullName>
    </recommendedName>
</protein>
<dbReference type="SUPFAM" id="SSF47459">
    <property type="entry name" value="HLH, helix-loop-helix DNA-binding domain"/>
    <property type="match status" value="1"/>
</dbReference>
<evidence type="ECO:0000256" key="4">
    <source>
        <dbReference type="ARBA" id="ARBA00023242"/>
    </source>
</evidence>
<feature type="region of interest" description="Disordered" evidence="5">
    <location>
        <begin position="1"/>
        <end position="26"/>
    </location>
</feature>
<comment type="subcellular location">
    <subcellularLocation>
        <location evidence="1">Nucleus</location>
    </subcellularLocation>
</comment>
<gene>
    <name evidence="6" type="ORF">V6N12_030237</name>
</gene>
<evidence type="ECO:0000256" key="1">
    <source>
        <dbReference type="ARBA" id="ARBA00004123"/>
    </source>
</evidence>
<sequence length="76" mass="8898">MSESKSSLAKRHWRCRSRRRASPLQRKVKRLKKLVPSREAVGLEGLFRETAEYILCLQMRVKVMQVMVKVLTAPDE</sequence>
<proteinExistence type="predicted"/>
<dbReference type="Proteomes" id="UP001472677">
    <property type="component" value="Unassembled WGS sequence"/>
</dbReference>
<evidence type="ECO:0000256" key="2">
    <source>
        <dbReference type="ARBA" id="ARBA00023015"/>
    </source>
</evidence>
<dbReference type="PANTHER" id="PTHR33124">
    <property type="entry name" value="TRANSCRIPTION FACTOR IBH1-LIKE 1"/>
    <property type="match status" value="1"/>
</dbReference>
<keyword evidence="3" id="KW-0804">Transcription</keyword>
<comment type="caution">
    <text evidence="6">The sequence shown here is derived from an EMBL/GenBank/DDBJ whole genome shotgun (WGS) entry which is preliminary data.</text>
</comment>
<keyword evidence="7" id="KW-1185">Reference proteome</keyword>
<accession>A0ABR2C0D9</accession>
<dbReference type="InterPro" id="IPR044660">
    <property type="entry name" value="IBH1-like"/>
</dbReference>
<feature type="compositionally biased region" description="Basic residues" evidence="5">
    <location>
        <begin position="8"/>
        <end position="26"/>
    </location>
</feature>
<reference evidence="6 7" key="1">
    <citation type="journal article" date="2024" name="G3 (Bethesda)">
        <title>Genome assembly of Hibiscus sabdariffa L. provides insights into metabolisms of medicinal natural products.</title>
        <authorList>
            <person name="Kim T."/>
        </authorList>
    </citation>
    <scope>NUCLEOTIDE SEQUENCE [LARGE SCALE GENOMIC DNA]</scope>
    <source>
        <strain evidence="6">TK-2024</strain>
        <tissue evidence="6">Old leaves</tissue>
    </source>
</reference>
<evidence type="ECO:0000256" key="5">
    <source>
        <dbReference type="SAM" id="MobiDB-lite"/>
    </source>
</evidence>
<keyword evidence="2" id="KW-0805">Transcription regulation</keyword>